<accession>A0A9Q0NCR7</accession>
<evidence type="ECO:0000256" key="4">
    <source>
        <dbReference type="ARBA" id="ARBA00023008"/>
    </source>
</evidence>
<evidence type="ECO:0000256" key="9">
    <source>
        <dbReference type="ARBA" id="ARBA00040962"/>
    </source>
</evidence>
<gene>
    <name evidence="13" type="primary">Atox1</name>
    <name evidence="13" type="ORF">Bhyg_03151</name>
</gene>
<keyword evidence="3" id="KW-0187">Copper transport</keyword>
<reference evidence="13" key="1">
    <citation type="submission" date="2022-07" db="EMBL/GenBank/DDBJ databases">
        <authorList>
            <person name="Trinca V."/>
            <person name="Uliana J.V.C."/>
            <person name="Torres T.T."/>
            <person name="Ward R.J."/>
            <person name="Monesi N."/>
        </authorList>
    </citation>
    <scope>NUCLEOTIDE SEQUENCE</scope>
    <source>
        <strain evidence="13">HSMRA1968</strain>
        <tissue evidence="13">Whole embryos</tissue>
    </source>
</reference>
<dbReference type="Gene3D" id="3.30.70.100">
    <property type="match status" value="1"/>
</dbReference>
<evidence type="ECO:0000259" key="12">
    <source>
        <dbReference type="PROSITE" id="PS50846"/>
    </source>
</evidence>
<evidence type="ECO:0000256" key="2">
    <source>
        <dbReference type="ARBA" id="ARBA00022723"/>
    </source>
</evidence>
<evidence type="ECO:0000313" key="14">
    <source>
        <dbReference type="Proteomes" id="UP001151699"/>
    </source>
</evidence>
<dbReference type="Pfam" id="PF00403">
    <property type="entry name" value="HMA"/>
    <property type="match status" value="1"/>
</dbReference>
<comment type="caution">
    <text evidence="13">The sequence shown here is derived from an EMBL/GenBank/DDBJ whole genome shotgun (WGS) entry which is preliminary data.</text>
</comment>
<dbReference type="InterPro" id="IPR036163">
    <property type="entry name" value="HMA_dom_sf"/>
</dbReference>
<sequence>MHVPDVDPECLFSTKHGSKIHDRVHEFKVEMTCGGCSNAVQKVLGKLGDKVEELNIDLDTRTVLVKSSMSADELLQDEIATKREKLRIREKELDITRLKAEADIEERKKMTELLMKLATQKP</sequence>
<dbReference type="InterPro" id="IPR051881">
    <property type="entry name" value="Copper_transport_ATOX1-like"/>
</dbReference>
<dbReference type="OrthoDB" id="689350at2759"/>
<evidence type="ECO:0000256" key="1">
    <source>
        <dbReference type="ARBA" id="ARBA00022448"/>
    </source>
</evidence>
<dbReference type="AlphaFoldDB" id="A0A9Q0NCR7"/>
<comment type="function">
    <text evidence="7">Binds and deliver cytosolic copper to the copper ATPase proteins. May be important in cellular antioxidant defense.</text>
</comment>
<dbReference type="PANTHER" id="PTHR46365:SF1">
    <property type="entry name" value="COPPER TRANSPORT PROTEIN ATOX1"/>
    <property type="match status" value="1"/>
</dbReference>
<dbReference type="Proteomes" id="UP001151699">
    <property type="component" value="Chromosome A"/>
</dbReference>
<dbReference type="CDD" id="cd00371">
    <property type="entry name" value="HMA"/>
    <property type="match status" value="1"/>
</dbReference>
<keyword evidence="4" id="KW-0186">Copper</keyword>
<dbReference type="PROSITE" id="PS50846">
    <property type="entry name" value="HMA_2"/>
    <property type="match status" value="1"/>
</dbReference>
<keyword evidence="6" id="KW-0143">Chaperone</keyword>
<dbReference type="InterPro" id="IPR006121">
    <property type="entry name" value="HMA_dom"/>
</dbReference>
<keyword evidence="5" id="KW-0406">Ion transport</keyword>
<dbReference type="GO" id="GO:0046872">
    <property type="term" value="F:metal ion binding"/>
    <property type="evidence" value="ECO:0007669"/>
    <property type="project" value="UniProtKB-KW"/>
</dbReference>
<dbReference type="EMBL" id="WJQU01000001">
    <property type="protein sequence ID" value="KAJ6647927.1"/>
    <property type="molecule type" value="Genomic_DNA"/>
</dbReference>
<evidence type="ECO:0000256" key="5">
    <source>
        <dbReference type="ARBA" id="ARBA00023065"/>
    </source>
</evidence>
<evidence type="ECO:0000256" key="10">
    <source>
        <dbReference type="ARBA" id="ARBA00043201"/>
    </source>
</evidence>
<dbReference type="GO" id="GO:0005829">
    <property type="term" value="C:cytosol"/>
    <property type="evidence" value="ECO:0007669"/>
    <property type="project" value="TreeGrafter"/>
</dbReference>
<organism evidence="13 14">
    <name type="scientific">Pseudolycoriella hygida</name>
    <dbReference type="NCBI Taxonomy" id="35572"/>
    <lineage>
        <taxon>Eukaryota</taxon>
        <taxon>Metazoa</taxon>
        <taxon>Ecdysozoa</taxon>
        <taxon>Arthropoda</taxon>
        <taxon>Hexapoda</taxon>
        <taxon>Insecta</taxon>
        <taxon>Pterygota</taxon>
        <taxon>Neoptera</taxon>
        <taxon>Endopterygota</taxon>
        <taxon>Diptera</taxon>
        <taxon>Nematocera</taxon>
        <taxon>Sciaroidea</taxon>
        <taxon>Sciaridae</taxon>
        <taxon>Pseudolycoriella</taxon>
    </lineage>
</organism>
<dbReference type="PANTHER" id="PTHR46365">
    <property type="entry name" value="COPPER TRANSPORT PROTEIN ATOX1"/>
    <property type="match status" value="1"/>
</dbReference>
<keyword evidence="2" id="KW-0479">Metal-binding</keyword>
<evidence type="ECO:0000256" key="6">
    <source>
        <dbReference type="ARBA" id="ARBA00023186"/>
    </source>
</evidence>
<keyword evidence="14" id="KW-1185">Reference proteome</keyword>
<feature type="domain" description="HMA" evidence="12">
    <location>
        <begin position="22"/>
        <end position="91"/>
    </location>
</feature>
<dbReference type="SUPFAM" id="SSF55008">
    <property type="entry name" value="HMA, heavy metal-associated domain"/>
    <property type="match status" value="1"/>
</dbReference>
<dbReference type="GO" id="GO:0006825">
    <property type="term" value="P:copper ion transport"/>
    <property type="evidence" value="ECO:0007669"/>
    <property type="project" value="UniProtKB-KW"/>
</dbReference>
<proteinExistence type="inferred from homology"/>
<evidence type="ECO:0000256" key="7">
    <source>
        <dbReference type="ARBA" id="ARBA00037651"/>
    </source>
</evidence>
<comment type="similarity">
    <text evidence="8">Belongs to the ATX1 family.</text>
</comment>
<evidence type="ECO:0000256" key="3">
    <source>
        <dbReference type="ARBA" id="ARBA00022796"/>
    </source>
</evidence>
<name>A0A9Q0NCR7_9DIPT</name>
<evidence type="ECO:0000313" key="13">
    <source>
        <dbReference type="EMBL" id="KAJ6647927.1"/>
    </source>
</evidence>
<evidence type="ECO:0000256" key="11">
    <source>
        <dbReference type="ARBA" id="ARBA00046351"/>
    </source>
</evidence>
<evidence type="ECO:0000256" key="8">
    <source>
        <dbReference type="ARBA" id="ARBA00038171"/>
    </source>
</evidence>
<protein>
    <recommendedName>
        <fullName evidence="9">Copper transport protein ATOX1</fullName>
    </recommendedName>
    <alternativeName>
        <fullName evidence="10">Metal transport protein ATX1</fullName>
    </alternativeName>
</protein>
<dbReference type="GO" id="GO:0016531">
    <property type="term" value="F:copper chaperone activity"/>
    <property type="evidence" value="ECO:0007669"/>
    <property type="project" value="TreeGrafter"/>
</dbReference>
<comment type="subunit">
    <text evidence="11">Homodimer. Interacts with ATP7B. Interacts with ATP7A. Interacts (via dimer form) with SLC31A1 (via C-terminal domain); this interaction improves ATOX1 stability and controls intracellular Cu(I) levels.</text>
</comment>
<keyword evidence="1" id="KW-0813">Transport</keyword>